<protein>
    <submittedName>
        <fullName evidence="1">Uncharacterized protein</fullName>
    </submittedName>
</protein>
<dbReference type="Gene3D" id="1.10.1670.10">
    <property type="entry name" value="Helix-hairpin-Helix base-excision DNA repair enzymes (C-terminal)"/>
    <property type="match status" value="1"/>
</dbReference>
<evidence type="ECO:0000313" key="1">
    <source>
        <dbReference type="EMBL" id="GAG08909.1"/>
    </source>
</evidence>
<dbReference type="EMBL" id="BARS01029817">
    <property type="protein sequence ID" value="GAG08909.1"/>
    <property type="molecule type" value="Genomic_DNA"/>
</dbReference>
<dbReference type="InterPro" id="IPR011257">
    <property type="entry name" value="DNA_glycosylase"/>
</dbReference>
<dbReference type="GO" id="GO:0006281">
    <property type="term" value="P:DNA repair"/>
    <property type="evidence" value="ECO:0007669"/>
    <property type="project" value="InterPro"/>
</dbReference>
<feature type="non-terminal residue" evidence="1">
    <location>
        <position position="1"/>
    </location>
</feature>
<reference evidence="1" key="1">
    <citation type="journal article" date="2014" name="Front. Microbiol.">
        <title>High frequency of phylogenetically diverse reductive dehalogenase-homologous genes in deep subseafloor sedimentary metagenomes.</title>
        <authorList>
            <person name="Kawai M."/>
            <person name="Futagami T."/>
            <person name="Toyoda A."/>
            <person name="Takaki Y."/>
            <person name="Nishi S."/>
            <person name="Hori S."/>
            <person name="Arai W."/>
            <person name="Tsubouchi T."/>
            <person name="Morono Y."/>
            <person name="Uchiyama I."/>
            <person name="Ito T."/>
            <person name="Fujiyama A."/>
            <person name="Inagaki F."/>
            <person name="Takami H."/>
        </authorList>
    </citation>
    <scope>NUCLEOTIDE SEQUENCE</scope>
    <source>
        <strain evidence="1">Expedition CK06-06</strain>
    </source>
</reference>
<dbReference type="InterPro" id="IPR023170">
    <property type="entry name" value="HhH_base_excis_C"/>
</dbReference>
<dbReference type="GO" id="GO:0003824">
    <property type="term" value="F:catalytic activity"/>
    <property type="evidence" value="ECO:0007669"/>
    <property type="project" value="InterPro"/>
</dbReference>
<dbReference type="AlphaFoldDB" id="X0UST3"/>
<dbReference type="SUPFAM" id="SSF48150">
    <property type="entry name" value="DNA-glycosylase"/>
    <property type="match status" value="1"/>
</dbReference>
<proteinExistence type="predicted"/>
<organism evidence="1">
    <name type="scientific">marine sediment metagenome</name>
    <dbReference type="NCBI Taxonomy" id="412755"/>
    <lineage>
        <taxon>unclassified sequences</taxon>
        <taxon>metagenomes</taxon>
        <taxon>ecological metagenomes</taxon>
    </lineage>
</organism>
<accession>X0UST3</accession>
<name>X0UST3_9ZZZZ</name>
<gene>
    <name evidence="1" type="ORF">S01H1_46560</name>
</gene>
<comment type="caution">
    <text evidence="1">The sequence shown here is derived from an EMBL/GenBank/DDBJ whole genome shotgun (WGS) entry which is preliminary data.</text>
</comment>
<sequence length="65" mass="7234">LVPAGDSYASWQAMFSEVLAPDVRLFNEYHALIDRHAKTACRKVPLCPQCCLRQGCRLAMGATPR</sequence>